<name>A0A0E9WJS8_ANGAN</name>
<protein>
    <submittedName>
        <fullName evidence="1">Uncharacterized protein</fullName>
    </submittedName>
</protein>
<organism evidence="1">
    <name type="scientific">Anguilla anguilla</name>
    <name type="common">European freshwater eel</name>
    <name type="synonym">Muraena anguilla</name>
    <dbReference type="NCBI Taxonomy" id="7936"/>
    <lineage>
        <taxon>Eukaryota</taxon>
        <taxon>Metazoa</taxon>
        <taxon>Chordata</taxon>
        <taxon>Craniata</taxon>
        <taxon>Vertebrata</taxon>
        <taxon>Euteleostomi</taxon>
        <taxon>Actinopterygii</taxon>
        <taxon>Neopterygii</taxon>
        <taxon>Teleostei</taxon>
        <taxon>Anguilliformes</taxon>
        <taxon>Anguillidae</taxon>
        <taxon>Anguilla</taxon>
    </lineage>
</organism>
<dbReference type="AlphaFoldDB" id="A0A0E9WJS8"/>
<accession>A0A0E9WJS8</accession>
<proteinExistence type="predicted"/>
<dbReference type="EMBL" id="GBXM01018767">
    <property type="protein sequence ID" value="JAH89810.1"/>
    <property type="molecule type" value="Transcribed_RNA"/>
</dbReference>
<evidence type="ECO:0000313" key="1">
    <source>
        <dbReference type="EMBL" id="JAH89810.1"/>
    </source>
</evidence>
<reference evidence="1" key="1">
    <citation type="submission" date="2014-11" db="EMBL/GenBank/DDBJ databases">
        <authorList>
            <person name="Amaro Gonzalez C."/>
        </authorList>
    </citation>
    <scope>NUCLEOTIDE SEQUENCE</scope>
</reference>
<sequence length="60" mass="7005">MDLVPVKVKSSFEKQTLGIKLACRPFPDLWTTMKKPNTDQFYIYIALAFATEESQYYQLP</sequence>
<reference evidence="1" key="2">
    <citation type="journal article" date="2015" name="Fish Shellfish Immunol.">
        <title>Early steps in the European eel (Anguilla anguilla)-Vibrio vulnificus interaction in the gills: Role of the RtxA13 toxin.</title>
        <authorList>
            <person name="Callol A."/>
            <person name="Pajuelo D."/>
            <person name="Ebbesson L."/>
            <person name="Teles M."/>
            <person name="MacKenzie S."/>
            <person name="Amaro C."/>
        </authorList>
    </citation>
    <scope>NUCLEOTIDE SEQUENCE</scope>
</reference>